<keyword evidence="11" id="KW-1185">Reference proteome</keyword>
<dbReference type="InterPro" id="IPR013783">
    <property type="entry name" value="Ig-like_fold"/>
</dbReference>
<dbReference type="KEGG" id="obg:Verru16b_01648"/>
<dbReference type="OrthoDB" id="9762066at2"/>
<evidence type="ECO:0000256" key="1">
    <source>
        <dbReference type="ARBA" id="ARBA00007401"/>
    </source>
</evidence>
<dbReference type="InterPro" id="IPR017853">
    <property type="entry name" value="GH"/>
</dbReference>
<dbReference type="InterPro" id="IPR006104">
    <property type="entry name" value="Glyco_hydro_2_N"/>
</dbReference>
<dbReference type="NCBIfam" id="NF041462">
    <property type="entry name" value="GalA"/>
    <property type="match status" value="1"/>
</dbReference>
<dbReference type="STRING" id="1838286.Verru16b_01648"/>
<dbReference type="InterPro" id="IPR006101">
    <property type="entry name" value="Glyco_hydro_2"/>
</dbReference>
<feature type="signal peptide" evidence="4">
    <location>
        <begin position="1"/>
        <end position="28"/>
    </location>
</feature>
<dbReference type="Proteomes" id="UP000095228">
    <property type="component" value="Chromosome"/>
</dbReference>
<dbReference type="Gene3D" id="2.60.40.10">
    <property type="entry name" value="Immunoglobulins"/>
    <property type="match status" value="4"/>
</dbReference>
<keyword evidence="4" id="KW-0732">Signal</keyword>
<dbReference type="Gene3D" id="3.20.20.80">
    <property type="entry name" value="Glycosidases"/>
    <property type="match status" value="1"/>
</dbReference>
<dbReference type="RefSeq" id="WP_069961821.1">
    <property type="nucleotide sequence ID" value="NZ_CP016094.1"/>
</dbReference>
<dbReference type="Gene3D" id="2.60.120.260">
    <property type="entry name" value="Galactose-binding domain-like"/>
    <property type="match status" value="1"/>
</dbReference>
<feature type="domain" description="Glycoside hydrolase family 2" evidence="9">
    <location>
        <begin position="700"/>
        <end position="762"/>
    </location>
</feature>
<dbReference type="PATRIC" id="fig|1838286.3.peg.1664"/>
<reference evidence="10 11" key="1">
    <citation type="submission" date="2016-06" db="EMBL/GenBank/DDBJ databases">
        <title>Three novel species with peptidoglycan cell walls form the new genus Lacunisphaera gen. nov. in the family Opitutaceae of the verrucomicrobial subdivision 4.</title>
        <authorList>
            <person name="Rast P."/>
            <person name="Gloeckner I."/>
            <person name="Jogler M."/>
            <person name="Boedeker C."/>
            <person name="Jeske O."/>
            <person name="Wiegand S."/>
            <person name="Reinhardt R."/>
            <person name="Schumann P."/>
            <person name="Rohde M."/>
            <person name="Spring S."/>
            <person name="Gloeckner F.O."/>
            <person name="Jogler C."/>
        </authorList>
    </citation>
    <scope>NUCLEOTIDE SEQUENCE [LARGE SCALE GENOMIC DNA]</scope>
    <source>
        <strain evidence="10 11">IG16b</strain>
    </source>
</reference>
<dbReference type="InterPro" id="IPR048230">
    <property type="entry name" value="GalA-like"/>
</dbReference>
<gene>
    <name evidence="10" type="primary">lacZ_3</name>
    <name evidence="10" type="ORF">Verru16b_01648</name>
</gene>
<dbReference type="SUPFAM" id="SSF49303">
    <property type="entry name" value="beta-Galactosidase/glucuronidase domain"/>
    <property type="match status" value="1"/>
</dbReference>
<keyword evidence="3 10" id="KW-0326">Glycosidase</keyword>
<evidence type="ECO:0000313" key="10">
    <source>
        <dbReference type="EMBL" id="AOS44585.1"/>
    </source>
</evidence>
<dbReference type="SUPFAM" id="SSF49785">
    <property type="entry name" value="Galactose-binding domain-like"/>
    <property type="match status" value="1"/>
</dbReference>
<dbReference type="PRINTS" id="PR00132">
    <property type="entry name" value="GLHYDRLASE2"/>
</dbReference>
<dbReference type="EC" id="3.2.1.23" evidence="10"/>
<feature type="domain" description="Glycosyl hydrolases family 2 sugar binding" evidence="7">
    <location>
        <begin position="120"/>
        <end position="216"/>
    </location>
</feature>
<dbReference type="InterPro" id="IPR008979">
    <property type="entry name" value="Galactose-bd-like_sf"/>
</dbReference>
<dbReference type="InterPro" id="IPR036156">
    <property type="entry name" value="Beta-gal/glucu_dom_sf"/>
</dbReference>
<dbReference type="InterPro" id="IPR023232">
    <property type="entry name" value="Glyco_hydro_2_AS"/>
</dbReference>
<dbReference type="GO" id="GO:0004565">
    <property type="term" value="F:beta-galactosidase activity"/>
    <property type="evidence" value="ECO:0007669"/>
    <property type="project" value="UniProtKB-EC"/>
</dbReference>
<feature type="domain" description="Glycoside hydrolase family 2 catalytic" evidence="6">
    <location>
        <begin position="338"/>
        <end position="419"/>
    </location>
</feature>
<dbReference type="GO" id="GO:0005975">
    <property type="term" value="P:carbohydrate metabolic process"/>
    <property type="evidence" value="ECO:0007669"/>
    <property type="project" value="InterPro"/>
</dbReference>
<dbReference type="Pfam" id="PF02836">
    <property type="entry name" value="Glyco_hydro_2_C"/>
    <property type="match status" value="1"/>
</dbReference>
<feature type="chain" id="PRO_5009105227" evidence="4">
    <location>
        <begin position="29"/>
        <end position="925"/>
    </location>
</feature>
<dbReference type="PROSITE" id="PS00608">
    <property type="entry name" value="GLYCOSYL_HYDROL_F2_2"/>
    <property type="match status" value="1"/>
</dbReference>
<evidence type="ECO:0000313" key="11">
    <source>
        <dbReference type="Proteomes" id="UP000095228"/>
    </source>
</evidence>
<evidence type="ECO:0000259" key="8">
    <source>
        <dbReference type="Pfam" id="PF16355"/>
    </source>
</evidence>
<dbReference type="Pfam" id="PF16355">
    <property type="entry name" value="DUF4982"/>
    <property type="match status" value="1"/>
</dbReference>
<feature type="domain" description="Glycoside hydrolase family 2 immunoglobulin-like beta-sandwich" evidence="5">
    <location>
        <begin position="225"/>
        <end position="329"/>
    </location>
</feature>
<comment type="similarity">
    <text evidence="1">Belongs to the glycosyl hydrolase 2 family.</text>
</comment>
<dbReference type="InterPro" id="IPR006102">
    <property type="entry name" value="Ig-like_GH2"/>
</dbReference>
<dbReference type="InterPro" id="IPR006103">
    <property type="entry name" value="Glyco_hydro_2_cat"/>
</dbReference>
<evidence type="ECO:0000256" key="2">
    <source>
        <dbReference type="ARBA" id="ARBA00022801"/>
    </source>
</evidence>
<name>A0A1D8AUN4_9BACT</name>
<dbReference type="SUPFAM" id="SSF51445">
    <property type="entry name" value="(Trans)glycosidases"/>
    <property type="match status" value="1"/>
</dbReference>
<dbReference type="AlphaFoldDB" id="A0A1D8AUN4"/>
<evidence type="ECO:0000256" key="4">
    <source>
        <dbReference type="SAM" id="SignalP"/>
    </source>
</evidence>
<dbReference type="Pfam" id="PF00703">
    <property type="entry name" value="Glyco_hydro_2"/>
    <property type="match status" value="1"/>
</dbReference>
<dbReference type="Pfam" id="PF18565">
    <property type="entry name" value="Glyco_hydro2_C5"/>
    <property type="match status" value="1"/>
</dbReference>
<dbReference type="InterPro" id="IPR032311">
    <property type="entry name" value="DUF4982"/>
</dbReference>
<feature type="domain" description="DUF4982" evidence="8">
    <location>
        <begin position="629"/>
        <end position="685"/>
    </location>
</feature>
<keyword evidence="2 10" id="KW-0378">Hydrolase</keyword>
<dbReference type="PANTHER" id="PTHR42732">
    <property type="entry name" value="BETA-GALACTOSIDASE"/>
    <property type="match status" value="1"/>
</dbReference>
<organism evidence="10 11">
    <name type="scientific">Lacunisphaera limnophila</name>
    <dbReference type="NCBI Taxonomy" id="1838286"/>
    <lineage>
        <taxon>Bacteria</taxon>
        <taxon>Pseudomonadati</taxon>
        <taxon>Verrucomicrobiota</taxon>
        <taxon>Opitutia</taxon>
        <taxon>Opitutales</taxon>
        <taxon>Opitutaceae</taxon>
        <taxon>Lacunisphaera</taxon>
    </lineage>
</organism>
<dbReference type="InterPro" id="IPR051913">
    <property type="entry name" value="GH2_Domain-Containing"/>
</dbReference>
<proteinExistence type="inferred from homology"/>
<protein>
    <submittedName>
        <fullName evidence="10">Beta-galactosidase</fullName>
        <ecNumber evidence="10">3.2.1.23</ecNumber>
    </submittedName>
</protein>
<dbReference type="Pfam" id="PF02837">
    <property type="entry name" value="Glyco_hydro_2_N"/>
    <property type="match status" value="1"/>
</dbReference>
<evidence type="ECO:0000259" key="5">
    <source>
        <dbReference type="Pfam" id="PF00703"/>
    </source>
</evidence>
<evidence type="ECO:0000259" key="6">
    <source>
        <dbReference type="Pfam" id="PF02836"/>
    </source>
</evidence>
<accession>A0A1D8AUN4</accession>
<dbReference type="EMBL" id="CP016094">
    <property type="protein sequence ID" value="AOS44585.1"/>
    <property type="molecule type" value="Genomic_DNA"/>
</dbReference>
<evidence type="ECO:0000259" key="9">
    <source>
        <dbReference type="Pfam" id="PF18565"/>
    </source>
</evidence>
<evidence type="ECO:0000259" key="7">
    <source>
        <dbReference type="Pfam" id="PF02837"/>
    </source>
</evidence>
<dbReference type="PANTHER" id="PTHR42732:SF1">
    <property type="entry name" value="BETA-MANNOSIDASE"/>
    <property type="match status" value="1"/>
</dbReference>
<dbReference type="InterPro" id="IPR040605">
    <property type="entry name" value="Glyco_hydro2_dom5"/>
</dbReference>
<sequence length="925" mass="101108">MIFLSPAPYRLFIATCLLFALALASMQAEPAAPPREKIRLDAGWRFALGHASDPARDFGHGTGYFSYLAKTGFGDGPASIAFDDRGWRQIDLPHDWAVELPFDRRGKASHGYRPIGAAFPETSVGWYRRTFPIAASDLGRRISLEFDGIYRNARVFVNGFLVGEEPSGYLGTSYDVSEYLNYGGDNVIAVRADATIEEGWFYEGAGIYRHVWLTKTAPWHVAREGTFVRTDVAGPEATVTVDTQVVNEGHEAASGTLEQEVVAPDGRVLATNRRPLQLAAGETTTLTDAIAVASPQLWSLETPVRHTLVTTLRRADQIVDRYETPFGIRTLRFDPNAGFFLNGRRVELKGTNNHQDHAGVGAAIPDALQEFRLRKLKEFGSNAYRCSHNPPTPELLDACDRLGLLVIDENRLMGINAWHLHPLERLIRRDRNHPSVIMWSIGNEEWAIEGNIKGARITLPMQNFAHRLDPTRPVSAAISGGWGGISRTVQALGVNYIRQGDTDRQHTGFPGQIILGTEETTNQQTRGIYVTDQARGHLAPQEDGTSGGNAELGWKHYAARPWAAGVFFWTGFDYRGEPTPFGFPAVSSQFGILDTCGFPKDGTSYLKAWWTDEPVLHIFPHWNWSGREGQEIEVRAHSNCEEVELFLNGATLGRKKMEPNGHLAWPVRYAPGMLVAQGYRPGQETLTTKVETTGPAAAVVLVPDRPAIKADGRDVAVVTVEIRDAAGRLVPTAGDLVGFTISGPGRIIGVGNGDPSSLEADQFVGSSRSVTLGEWAAPNPAVNTGEVTFETTFDLPPPADGETYSLLLNTLGPRQTAELNGEILYRDADPAHSRVELANTGGKLKPAGNKLRLVSPVYPEWRDREGLAQFHPLSLRIQQAAPPWQRAAFNGLAQVIVQSTGEPGVITLRAASAHLPAAVTDVTAN</sequence>
<evidence type="ECO:0000256" key="3">
    <source>
        <dbReference type="ARBA" id="ARBA00023295"/>
    </source>
</evidence>